<reference evidence="9" key="2">
    <citation type="submission" date="2023-11" db="UniProtKB">
        <authorList>
            <consortium name="WormBaseParasite"/>
        </authorList>
    </citation>
    <scope>IDENTIFICATION</scope>
</reference>
<name>A0AA85JF00_TRIRE</name>
<evidence type="ECO:0000313" key="9">
    <source>
        <dbReference type="WBParaSite" id="TREG1_31190.4"/>
    </source>
</evidence>
<evidence type="ECO:0000256" key="5">
    <source>
        <dbReference type="ARBA" id="ARBA00023136"/>
    </source>
</evidence>
<keyword evidence="3 7" id="KW-0812">Transmembrane</keyword>
<dbReference type="PIRSF" id="PIRSF002419">
    <property type="entry name" value="Tetraspanin"/>
    <property type="match status" value="1"/>
</dbReference>
<evidence type="ECO:0000256" key="3">
    <source>
        <dbReference type="ARBA" id="ARBA00022692"/>
    </source>
</evidence>
<evidence type="ECO:0000256" key="4">
    <source>
        <dbReference type="ARBA" id="ARBA00022989"/>
    </source>
</evidence>
<sequence length="231" mass="25669">MGVNLSLSEKLWTNVFVILNCLFAVFGFILFVIGIKAQTTLVKYNTIIKAATPAIFPTVIFCGIFSIIVACIGFIGLWKRRPIIFILHAVGLGIATVTQLAIATASSVVHDKFGSVASEALRAAVRYYYYRPEYQTEFDKIQSNLKCCGAMSFYDYKRIGANVPFSCRIGDLVYAEGCARVLTQSIQHYIIVIIGLCFIFAIIESFFLILSILLLRKSGLKDELVYTGNIL</sequence>
<protein>
    <recommendedName>
        <fullName evidence="7">Tetraspanin</fullName>
    </recommendedName>
</protein>
<dbReference type="InterPro" id="IPR018499">
    <property type="entry name" value="Tetraspanin/Peripherin"/>
</dbReference>
<dbReference type="WBParaSite" id="TREG1_31190.4">
    <property type="protein sequence ID" value="TREG1_31190.4"/>
    <property type="gene ID" value="TREG1_31190"/>
</dbReference>
<keyword evidence="4 7" id="KW-1133">Transmembrane helix</keyword>
<dbReference type="Proteomes" id="UP000050795">
    <property type="component" value="Unassembled WGS sequence"/>
</dbReference>
<organism evidence="8 9">
    <name type="scientific">Trichobilharzia regenti</name>
    <name type="common">Nasal bird schistosome</name>
    <dbReference type="NCBI Taxonomy" id="157069"/>
    <lineage>
        <taxon>Eukaryota</taxon>
        <taxon>Metazoa</taxon>
        <taxon>Spiralia</taxon>
        <taxon>Lophotrochozoa</taxon>
        <taxon>Platyhelminthes</taxon>
        <taxon>Trematoda</taxon>
        <taxon>Digenea</taxon>
        <taxon>Strigeidida</taxon>
        <taxon>Schistosomatoidea</taxon>
        <taxon>Schistosomatidae</taxon>
        <taxon>Trichobilharzia</taxon>
    </lineage>
</organism>
<feature type="disulfide bond" evidence="6">
    <location>
        <begin position="148"/>
        <end position="167"/>
    </location>
</feature>
<dbReference type="Gene3D" id="1.10.1450.10">
    <property type="entry name" value="Tetraspanin"/>
    <property type="match status" value="1"/>
</dbReference>
<comment type="similarity">
    <text evidence="2 7">Belongs to the tetraspanin (TM4SF) family.</text>
</comment>
<evidence type="ECO:0000256" key="6">
    <source>
        <dbReference type="PIRSR" id="PIRSR002419-1"/>
    </source>
</evidence>
<dbReference type="AlphaFoldDB" id="A0AA85JF00"/>
<proteinExistence type="inferred from homology"/>
<feature type="transmembrane region" description="Helical" evidence="7">
    <location>
        <begin position="189"/>
        <end position="215"/>
    </location>
</feature>
<dbReference type="PANTHER" id="PTHR19282:SF456">
    <property type="entry name" value="CD63 MOLECULE"/>
    <property type="match status" value="1"/>
</dbReference>
<dbReference type="Pfam" id="PF00335">
    <property type="entry name" value="Tetraspanin"/>
    <property type="match status" value="1"/>
</dbReference>
<keyword evidence="6" id="KW-1015">Disulfide bond</keyword>
<dbReference type="InterPro" id="IPR000301">
    <property type="entry name" value="Tetraspanin_animals"/>
</dbReference>
<dbReference type="GO" id="GO:0005886">
    <property type="term" value="C:plasma membrane"/>
    <property type="evidence" value="ECO:0007669"/>
    <property type="project" value="TreeGrafter"/>
</dbReference>
<dbReference type="SUPFAM" id="SSF48652">
    <property type="entry name" value="Tetraspanin"/>
    <property type="match status" value="1"/>
</dbReference>
<keyword evidence="5 7" id="KW-0472">Membrane</keyword>
<dbReference type="PANTHER" id="PTHR19282">
    <property type="entry name" value="TETRASPANIN"/>
    <property type="match status" value="1"/>
</dbReference>
<evidence type="ECO:0000256" key="2">
    <source>
        <dbReference type="ARBA" id="ARBA00006840"/>
    </source>
</evidence>
<feature type="disulfide bond" evidence="6">
    <location>
        <begin position="147"/>
        <end position="178"/>
    </location>
</feature>
<evidence type="ECO:0000313" key="8">
    <source>
        <dbReference type="Proteomes" id="UP000050795"/>
    </source>
</evidence>
<dbReference type="CDD" id="cd03127">
    <property type="entry name" value="tetraspanin_LEL"/>
    <property type="match status" value="1"/>
</dbReference>
<comment type="subcellular location">
    <subcellularLocation>
        <location evidence="1 7">Membrane</location>
        <topology evidence="1 7">Multi-pass membrane protein</topology>
    </subcellularLocation>
</comment>
<evidence type="ECO:0000256" key="1">
    <source>
        <dbReference type="ARBA" id="ARBA00004141"/>
    </source>
</evidence>
<reference evidence="8" key="1">
    <citation type="submission" date="2022-06" db="EMBL/GenBank/DDBJ databases">
        <authorList>
            <person name="Berger JAMES D."/>
            <person name="Berger JAMES D."/>
        </authorList>
    </citation>
    <scope>NUCLEOTIDE SEQUENCE [LARGE SCALE GENOMIC DNA]</scope>
</reference>
<evidence type="ECO:0000256" key="7">
    <source>
        <dbReference type="RuleBase" id="RU361218"/>
    </source>
</evidence>
<keyword evidence="8" id="KW-1185">Reference proteome</keyword>
<feature type="transmembrane region" description="Helical" evidence="7">
    <location>
        <begin position="12"/>
        <end position="35"/>
    </location>
</feature>
<accession>A0AA85JF00</accession>
<feature type="transmembrane region" description="Helical" evidence="7">
    <location>
        <begin position="55"/>
        <end position="78"/>
    </location>
</feature>
<dbReference type="InterPro" id="IPR008952">
    <property type="entry name" value="Tetraspanin_EC2_sf"/>
</dbReference>
<feature type="transmembrane region" description="Helical" evidence="7">
    <location>
        <begin position="85"/>
        <end position="109"/>
    </location>
</feature>